<dbReference type="PANTHER" id="PTHR30349">
    <property type="entry name" value="PHAGE INTEGRASE-RELATED"/>
    <property type="match status" value="1"/>
</dbReference>
<evidence type="ECO:0000313" key="6">
    <source>
        <dbReference type="EMBL" id="MCE7009486.1"/>
    </source>
</evidence>
<name>A0ABS8Z9H1_9PSEU</name>
<dbReference type="InterPro" id="IPR013762">
    <property type="entry name" value="Integrase-like_cat_sf"/>
</dbReference>
<keyword evidence="2" id="KW-0238">DNA-binding</keyword>
<dbReference type="EMBL" id="JAJVCN010000004">
    <property type="protein sequence ID" value="MCE7010198.1"/>
    <property type="molecule type" value="Genomic_DNA"/>
</dbReference>
<evidence type="ECO:0000313" key="8">
    <source>
        <dbReference type="EMBL" id="MCE7010198.1"/>
    </source>
</evidence>
<evidence type="ECO:0000313" key="5">
    <source>
        <dbReference type="EMBL" id="MCE7004530.1"/>
    </source>
</evidence>
<feature type="domain" description="Tyr recombinase" evidence="4">
    <location>
        <begin position="106"/>
        <end position="308"/>
    </location>
</feature>
<proteinExistence type="inferred from homology"/>
<dbReference type="SUPFAM" id="SSF56349">
    <property type="entry name" value="DNA breaking-rejoining enzymes"/>
    <property type="match status" value="1"/>
</dbReference>
<dbReference type="PANTHER" id="PTHR30349:SF41">
    <property type="entry name" value="INTEGRASE_RECOMBINASE PROTEIN MJ0367-RELATED"/>
    <property type="match status" value="1"/>
</dbReference>
<sequence length="319" mass="35374">MSAGATTGVSMLRQALADYLRLRRALGSTLDRAEKLLAQFVTYLEQHDADVVTVEHAVAWATLPGGSGWWHALRLIAVRRFAVYLRNLDDRTQIPPPGLLAHGKHRATPYLYSSREIDALIAAARMLPTPIAAATYPAMIGLLAVTGMRFSEAIALDVTDFDDHSETVIVRAGKFGKSRLLPVHATTADGLRHYLVQRQRLLRTRKLADRDVLFISAAGTRLDHSAAQKKWRTIRDLAGLTPRSANCRPRIHDLRHSFAVATLLDCYRRGADIPTMLPTLSTYLGHVDPKSTYWYLSAAPELLQLASQRLDTYLTAGDT</sequence>
<evidence type="ECO:0000256" key="2">
    <source>
        <dbReference type="ARBA" id="ARBA00023125"/>
    </source>
</evidence>
<dbReference type="InterPro" id="IPR050090">
    <property type="entry name" value="Tyrosine_recombinase_XerCD"/>
</dbReference>
<dbReference type="InterPro" id="IPR011010">
    <property type="entry name" value="DNA_brk_join_enz"/>
</dbReference>
<gene>
    <name evidence="5" type="ORF">LWC34_17075</name>
    <name evidence="6" type="ORF">LWC34_42745</name>
    <name evidence="7" type="ORF">LWC34_45945</name>
    <name evidence="8" type="ORF">LWC34_46455</name>
</gene>
<dbReference type="Gene3D" id="1.10.443.10">
    <property type="entry name" value="Intergrase catalytic core"/>
    <property type="match status" value="1"/>
</dbReference>
<keyword evidence="9" id="KW-1185">Reference proteome</keyword>
<comment type="caution">
    <text evidence="5">The sequence shown here is derived from an EMBL/GenBank/DDBJ whole genome shotgun (WGS) entry which is preliminary data.</text>
</comment>
<evidence type="ECO:0000313" key="7">
    <source>
        <dbReference type="EMBL" id="MCE7010099.1"/>
    </source>
</evidence>
<dbReference type="RefSeq" id="WP_233726033.1">
    <property type="nucleotide sequence ID" value="NZ_JAJVCN010000001.1"/>
</dbReference>
<dbReference type="EMBL" id="JAJVCN010000004">
    <property type="protein sequence ID" value="MCE7010099.1"/>
    <property type="molecule type" value="Genomic_DNA"/>
</dbReference>
<dbReference type="PROSITE" id="PS51898">
    <property type="entry name" value="TYR_RECOMBINASE"/>
    <property type="match status" value="1"/>
</dbReference>
<dbReference type="EMBL" id="JAJVCN010000001">
    <property type="protein sequence ID" value="MCE7004530.1"/>
    <property type="molecule type" value="Genomic_DNA"/>
</dbReference>
<evidence type="ECO:0000256" key="1">
    <source>
        <dbReference type="ARBA" id="ARBA00008857"/>
    </source>
</evidence>
<dbReference type="Pfam" id="PF00589">
    <property type="entry name" value="Phage_integrase"/>
    <property type="match status" value="1"/>
</dbReference>
<accession>A0ABS8Z9H1</accession>
<dbReference type="EMBL" id="JAJVCN010000003">
    <property type="protein sequence ID" value="MCE7009486.1"/>
    <property type="molecule type" value="Genomic_DNA"/>
</dbReference>
<reference evidence="5 9" key="1">
    <citation type="submission" date="2021-12" db="EMBL/GenBank/DDBJ databases">
        <title>Genome sequence of Kibdelosporangium philippinense ATCC 49844.</title>
        <authorList>
            <person name="Fedorov E.A."/>
            <person name="Omeragic M."/>
            <person name="Shalygina K.F."/>
            <person name="Maclea K.S."/>
        </authorList>
    </citation>
    <scope>NUCLEOTIDE SEQUENCE [LARGE SCALE GENOMIC DNA]</scope>
    <source>
        <strain evidence="5 9">ATCC 49844</strain>
    </source>
</reference>
<organism evidence="5 9">
    <name type="scientific">Kibdelosporangium philippinense</name>
    <dbReference type="NCBI Taxonomy" id="211113"/>
    <lineage>
        <taxon>Bacteria</taxon>
        <taxon>Bacillati</taxon>
        <taxon>Actinomycetota</taxon>
        <taxon>Actinomycetes</taxon>
        <taxon>Pseudonocardiales</taxon>
        <taxon>Pseudonocardiaceae</taxon>
        <taxon>Kibdelosporangium</taxon>
    </lineage>
</organism>
<dbReference type="Proteomes" id="UP001521150">
    <property type="component" value="Unassembled WGS sequence"/>
</dbReference>
<evidence type="ECO:0000313" key="9">
    <source>
        <dbReference type="Proteomes" id="UP001521150"/>
    </source>
</evidence>
<evidence type="ECO:0000259" key="4">
    <source>
        <dbReference type="PROSITE" id="PS51898"/>
    </source>
</evidence>
<comment type="similarity">
    <text evidence="1">Belongs to the 'phage' integrase family.</text>
</comment>
<dbReference type="InterPro" id="IPR002104">
    <property type="entry name" value="Integrase_catalytic"/>
</dbReference>
<keyword evidence="3" id="KW-0233">DNA recombination</keyword>
<evidence type="ECO:0000256" key="3">
    <source>
        <dbReference type="ARBA" id="ARBA00023172"/>
    </source>
</evidence>
<protein>
    <submittedName>
        <fullName evidence="5">Tyrosine-type recombinase/integrase</fullName>
    </submittedName>
</protein>